<protein>
    <submittedName>
        <fullName evidence="3">Alpha/beta hydrolase</fullName>
    </submittedName>
</protein>
<evidence type="ECO:0000313" key="4">
    <source>
        <dbReference type="Proteomes" id="UP000652567"/>
    </source>
</evidence>
<dbReference type="SUPFAM" id="SSF53474">
    <property type="entry name" value="alpha/beta-Hydrolases"/>
    <property type="match status" value="1"/>
</dbReference>
<dbReference type="EMBL" id="PRDL01000001">
    <property type="protein sequence ID" value="MBE8715834.1"/>
    <property type="molecule type" value="Genomic_DNA"/>
</dbReference>
<dbReference type="Pfam" id="PF00561">
    <property type="entry name" value="Abhydrolase_1"/>
    <property type="match status" value="1"/>
</dbReference>
<evidence type="ECO:0000313" key="3">
    <source>
        <dbReference type="EMBL" id="MBE8715834.1"/>
    </source>
</evidence>
<feature type="signal peptide" evidence="1">
    <location>
        <begin position="1"/>
        <end position="18"/>
    </location>
</feature>
<dbReference type="InterPro" id="IPR029058">
    <property type="entry name" value="AB_hydrolase_fold"/>
</dbReference>
<dbReference type="PANTHER" id="PTHR43798:SF28">
    <property type="entry name" value="AB HYDROLASE-1 DOMAIN-CONTAINING PROTEIN"/>
    <property type="match status" value="1"/>
</dbReference>
<accession>A0A928V483</accession>
<dbReference type="GO" id="GO:0016787">
    <property type="term" value="F:hydrolase activity"/>
    <property type="evidence" value="ECO:0007669"/>
    <property type="project" value="UniProtKB-KW"/>
</dbReference>
<dbReference type="PANTHER" id="PTHR43798">
    <property type="entry name" value="MONOACYLGLYCEROL LIPASE"/>
    <property type="match status" value="1"/>
</dbReference>
<evidence type="ECO:0000256" key="1">
    <source>
        <dbReference type="SAM" id="SignalP"/>
    </source>
</evidence>
<dbReference type="AlphaFoldDB" id="A0A928V483"/>
<keyword evidence="3" id="KW-0378">Hydrolase</keyword>
<reference evidence="3" key="1">
    <citation type="submission" date="2018-07" db="EMBL/GenBank/DDBJ databases">
        <title>Genome assembly of strain Ka43.</title>
        <authorList>
            <person name="Kukolya J."/>
            <person name="Nagy I."/>
            <person name="Horvath B."/>
            <person name="Toth A."/>
        </authorList>
    </citation>
    <scope>NUCLEOTIDE SEQUENCE</scope>
    <source>
        <strain evidence="3">KB43</strain>
    </source>
</reference>
<dbReference type="Gene3D" id="3.40.50.1820">
    <property type="entry name" value="alpha/beta hydrolase"/>
    <property type="match status" value="1"/>
</dbReference>
<dbReference type="RefSeq" id="WP_193906473.1">
    <property type="nucleotide sequence ID" value="NZ_PRDL01000001.1"/>
</dbReference>
<name>A0A928V483_9GAMM</name>
<feature type="domain" description="AB hydrolase-1" evidence="2">
    <location>
        <begin position="41"/>
        <end position="161"/>
    </location>
</feature>
<dbReference type="GO" id="GO:0016020">
    <property type="term" value="C:membrane"/>
    <property type="evidence" value="ECO:0007669"/>
    <property type="project" value="TreeGrafter"/>
</dbReference>
<proteinExistence type="predicted"/>
<dbReference type="Proteomes" id="UP000652567">
    <property type="component" value="Unassembled WGS sequence"/>
</dbReference>
<sequence length="271" mass="30116">MKIAVLLVTLLFSFTAQSAIKTANIAGYSIEYEVIGNGKEVILLEAGGGGGLADWDEIPALLSKSATVIRYSRVGNGNSSKPEILFVVEDYVKHLKALLDHIGVERIIYVAHSYGGSVARVFAATYPERVEGLLLVDASSEHDVDIVRAIDLEQGNKEIEAIKLADIKGGKSYHIVDFWAKFPLPDYPEIKDIPVTAIASVKRYEEPEHLFHSDKGREMWGELWTKWAEAFPQGKAVLTTKSHHLIPQEEPDLVIKEANELIERVRVNKEI</sequence>
<keyword evidence="4" id="KW-1185">Reference proteome</keyword>
<feature type="chain" id="PRO_5037526375" evidence="1">
    <location>
        <begin position="19"/>
        <end position="271"/>
    </location>
</feature>
<dbReference type="InterPro" id="IPR050266">
    <property type="entry name" value="AB_hydrolase_sf"/>
</dbReference>
<evidence type="ECO:0000259" key="2">
    <source>
        <dbReference type="Pfam" id="PF00561"/>
    </source>
</evidence>
<dbReference type="InterPro" id="IPR000073">
    <property type="entry name" value="AB_hydrolase_1"/>
</dbReference>
<organism evidence="3 4">
    <name type="scientific">Cellvibrio polysaccharolyticus</name>
    <dbReference type="NCBI Taxonomy" id="2082724"/>
    <lineage>
        <taxon>Bacteria</taxon>
        <taxon>Pseudomonadati</taxon>
        <taxon>Pseudomonadota</taxon>
        <taxon>Gammaproteobacteria</taxon>
        <taxon>Cellvibrionales</taxon>
        <taxon>Cellvibrionaceae</taxon>
        <taxon>Cellvibrio</taxon>
    </lineage>
</organism>
<comment type="caution">
    <text evidence="3">The sequence shown here is derived from an EMBL/GenBank/DDBJ whole genome shotgun (WGS) entry which is preliminary data.</text>
</comment>
<keyword evidence="1" id="KW-0732">Signal</keyword>
<gene>
    <name evidence="3" type="ORF">C4F51_01360</name>
</gene>